<sequence length="150" mass="17389">MQIIDHTKQLDIMLEAYKNREKYKQNLQKSNQKVEIIKKDYGEMDGYSFAVVKVKRGDIVRTGYEIIVKEGNKEYHFISGEENNGSFVELEVLQDIIRDENKNTATISVYVLSDNRLSKVVSGRYSVSKDVIKKITEEYKPDSSTINRVE</sequence>
<comment type="caution">
    <text evidence="2">The sequence shown here is derived from an EMBL/GenBank/DDBJ whole genome shotgun (WGS) entry which is preliminary data.</text>
</comment>
<gene>
    <name evidence="2" type="ORF">GC250_11330</name>
</gene>
<accession>A0A6A9QPC1</accession>
<protein>
    <submittedName>
        <fullName evidence="2">Uncharacterized protein</fullName>
    </submittedName>
</protein>
<dbReference type="Proteomes" id="UP000470772">
    <property type="component" value="Unassembled WGS sequence"/>
</dbReference>
<name>A0A6A9QPC1_SULME</name>
<dbReference type="EMBL" id="WGGD01000005">
    <property type="protein sequence ID" value="MUN30009.1"/>
    <property type="molecule type" value="Genomic_DNA"/>
</dbReference>
<keyword evidence="1" id="KW-0175">Coiled coil</keyword>
<dbReference type="AlphaFoldDB" id="A0A6A9QPC1"/>
<reference evidence="2 3" key="1">
    <citation type="submission" date="2019-10" db="EMBL/GenBank/DDBJ databases">
        <title>Sequencing and Assembly of Multiple Reported Metal-Biooxidizing Members of the Extremely Thermoacidophilic Archaeal Family Sulfolobaceae.</title>
        <authorList>
            <person name="Counts J.A."/>
            <person name="Kelly R.M."/>
        </authorList>
    </citation>
    <scope>NUCLEOTIDE SEQUENCE [LARGE SCALE GENOMIC DNA]</scope>
    <source>
        <strain evidence="2 3">DSM 6482</strain>
    </source>
</reference>
<evidence type="ECO:0000313" key="2">
    <source>
        <dbReference type="EMBL" id="MUN30009.1"/>
    </source>
</evidence>
<dbReference type="RefSeq" id="WP_156017742.1">
    <property type="nucleotide sequence ID" value="NZ_WGGD01000005.1"/>
</dbReference>
<evidence type="ECO:0000313" key="3">
    <source>
        <dbReference type="Proteomes" id="UP000470772"/>
    </source>
</evidence>
<feature type="coiled-coil region" evidence="1">
    <location>
        <begin position="13"/>
        <end position="40"/>
    </location>
</feature>
<organism evidence="2 3">
    <name type="scientific">Sulfuracidifex metallicus DSM 6482 = JCM 9184</name>
    <dbReference type="NCBI Taxonomy" id="523847"/>
    <lineage>
        <taxon>Archaea</taxon>
        <taxon>Thermoproteota</taxon>
        <taxon>Thermoprotei</taxon>
        <taxon>Sulfolobales</taxon>
        <taxon>Sulfolobaceae</taxon>
        <taxon>Sulfuracidifex</taxon>
    </lineage>
</organism>
<proteinExistence type="predicted"/>
<evidence type="ECO:0000256" key="1">
    <source>
        <dbReference type="SAM" id="Coils"/>
    </source>
</evidence>
<keyword evidence="3" id="KW-1185">Reference proteome</keyword>